<accession>A0AAD0HL72</accession>
<organism evidence="1 2">
    <name type="scientific">Bacillus pumilus</name>
    <name type="common">Bacillus mesentericus</name>
    <dbReference type="NCBI Taxonomy" id="1408"/>
    <lineage>
        <taxon>Bacteria</taxon>
        <taxon>Bacillati</taxon>
        <taxon>Bacillota</taxon>
        <taxon>Bacilli</taxon>
        <taxon>Bacillales</taxon>
        <taxon>Bacillaceae</taxon>
        <taxon>Bacillus</taxon>
    </lineage>
</organism>
<evidence type="ECO:0000313" key="2">
    <source>
        <dbReference type="Proteomes" id="UP000264960"/>
    </source>
</evidence>
<name>A0AAD0HL72_BACPU</name>
<dbReference type="InterPro" id="IPR024410">
    <property type="entry name" value="Phage_TAC_12"/>
</dbReference>
<dbReference type="Proteomes" id="UP000264960">
    <property type="component" value="Chromosome"/>
</dbReference>
<sequence>MATLTIGNKEYTARCDFSFDRTANEKYTSKEEDKSGGTLNIYMGLLNEDALMLSAFWDCALSHLKGSKPSSEQIEEAIMKIIDEDTKGDATDRLINEAFQTLENAGFFKGKIRQQWTMMEKMGAPKKAAPNETPEMTAKRIEEQEQAKEYMEMLKQARKERMGSTTSK</sequence>
<dbReference type="EMBL" id="CP027116">
    <property type="protein sequence ID" value="AVM23275.1"/>
    <property type="molecule type" value="Genomic_DNA"/>
</dbReference>
<protein>
    <recommendedName>
        <fullName evidence="3">Phage protein</fullName>
    </recommendedName>
</protein>
<dbReference type="Pfam" id="PF12363">
    <property type="entry name" value="Phage_TAC_12"/>
    <property type="match status" value="1"/>
</dbReference>
<proteinExistence type="predicted"/>
<dbReference type="RefSeq" id="WP_117729837.1">
    <property type="nucleotide sequence ID" value="NZ_CP027116.1"/>
</dbReference>
<reference evidence="1 2" key="1">
    <citation type="submission" date="2018-02" db="EMBL/GenBank/DDBJ databases">
        <title>The complete genome of two Bacillus pumilus strains from Cuatro Cienegas, Coahuila, Mexico.</title>
        <authorList>
            <person name="Zarza E."/>
            <person name="Alcaraz L.D."/>
            <person name="Aguilar-Salinas B."/>
            <person name="Islas A."/>
            <person name="Olmedo-Alvarez G."/>
        </authorList>
    </citation>
    <scope>NUCLEOTIDE SEQUENCE [LARGE SCALE GENOMIC DNA]</scope>
    <source>
        <strain evidence="1 2">145</strain>
    </source>
</reference>
<dbReference type="PIRSF" id="PIRSF024865">
    <property type="entry name" value="UCP024865"/>
    <property type="match status" value="1"/>
</dbReference>
<evidence type="ECO:0008006" key="3">
    <source>
        <dbReference type="Google" id="ProtNLM"/>
    </source>
</evidence>
<evidence type="ECO:0000313" key="1">
    <source>
        <dbReference type="EMBL" id="AVM23275.1"/>
    </source>
</evidence>
<dbReference type="AlphaFoldDB" id="A0AAD0HL72"/>
<gene>
    <name evidence="1" type="ORF">C5695_05310</name>
</gene>